<name>A0A3S4DJG4_9MICO</name>
<evidence type="ECO:0000313" key="6">
    <source>
        <dbReference type="EMBL" id="RWZ52889.1"/>
    </source>
</evidence>
<dbReference type="Proteomes" id="UP000288547">
    <property type="component" value="Unassembled WGS sequence"/>
</dbReference>
<keyword evidence="2" id="KW-0813">Transport</keyword>
<dbReference type="PANTHER" id="PTHR30006:SF3">
    <property type="entry name" value="THIAMINE-BINDING PERIPLASMIC PROTEIN"/>
    <property type="match status" value="1"/>
</dbReference>
<gene>
    <name evidence="6" type="ORF">ELQ90_02835</name>
</gene>
<feature type="region of interest" description="Disordered" evidence="5">
    <location>
        <begin position="379"/>
        <end position="398"/>
    </location>
</feature>
<evidence type="ECO:0000256" key="1">
    <source>
        <dbReference type="ARBA" id="ARBA00004418"/>
    </source>
</evidence>
<dbReference type="GO" id="GO:0030288">
    <property type="term" value="C:outer membrane-bounded periplasmic space"/>
    <property type="evidence" value="ECO:0007669"/>
    <property type="project" value="TreeGrafter"/>
</dbReference>
<dbReference type="GO" id="GO:0015888">
    <property type="term" value="P:thiamine transport"/>
    <property type="evidence" value="ECO:0007669"/>
    <property type="project" value="TreeGrafter"/>
</dbReference>
<dbReference type="SUPFAM" id="SSF53850">
    <property type="entry name" value="Periplasmic binding protein-like II"/>
    <property type="match status" value="1"/>
</dbReference>
<dbReference type="GO" id="GO:0030975">
    <property type="term" value="F:thiamine binding"/>
    <property type="evidence" value="ECO:0007669"/>
    <property type="project" value="TreeGrafter"/>
</dbReference>
<evidence type="ECO:0000256" key="3">
    <source>
        <dbReference type="ARBA" id="ARBA00022729"/>
    </source>
</evidence>
<feature type="region of interest" description="Disordered" evidence="5">
    <location>
        <begin position="1"/>
        <end position="64"/>
    </location>
</feature>
<dbReference type="GO" id="GO:0030976">
    <property type="term" value="F:thiamine pyrophosphate binding"/>
    <property type="evidence" value="ECO:0007669"/>
    <property type="project" value="TreeGrafter"/>
</dbReference>
<keyword evidence="7" id="KW-1185">Reference proteome</keyword>
<comment type="caution">
    <text evidence="6">The sequence shown here is derived from an EMBL/GenBank/DDBJ whole genome shotgun (WGS) entry which is preliminary data.</text>
</comment>
<dbReference type="OrthoDB" id="9815444at2"/>
<dbReference type="Gene3D" id="3.40.190.10">
    <property type="entry name" value="Periplasmic binding protein-like II"/>
    <property type="match status" value="2"/>
</dbReference>
<dbReference type="Pfam" id="PF13416">
    <property type="entry name" value="SBP_bac_8"/>
    <property type="match status" value="1"/>
</dbReference>
<sequence length="425" mass="45183">MTNPTPRIGPFVQFRGGTGLNQDRRTGHTVPLHPTTDDRRPTSGPPHRRHPHLTGISRHPERSTMIRHRKAVIVTASSLAAALALTACSSDSDSGSGESASGSEISGEVTFAGYGGAGGDSITSAWLDPFSEETGVDAILDPSMDNSKLLQMIESGNVTWDVVEVGLDFDLTEANDGLVDIDCDVVDCAAFDGNWEVTAKGVPMFIYSTTVAYNTDAYSEADAPQDWADFFDTEAFPGKRAINSAEGFFGLAEAALISDGVARDELYPLDIDRALEIMEPVKDDMIFITSGSECIDLVTSGEASVGACYNGRVTLAASEGQPIAQSWNQQIQSADYVAIPEGSQNVDAAMALIAYLTSTEHAGEIADYITYGPGNPAAEVSDEAAADVPTANEGDGDDAPIVADWQWWNENRADVLETVSEWVAS</sequence>
<organism evidence="6 7">
    <name type="scientific">Labedella phragmitis</name>
    <dbReference type="NCBI Taxonomy" id="2498849"/>
    <lineage>
        <taxon>Bacteria</taxon>
        <taxon>Bacillati</taxon>
        <taxon>Actinomycetota</taxon>
        <taxon>Actinomycetes</taxon>
        <taxon>Micrococcales</taxon>
        <taxon>Microbacteriaceae</taxon>
        <taxon>Labedella</taxon>
    </lineage>
</organism>
<dbReference type="AlphaFoldDB" id="A0A3S4DJG4"/>
<evidence type="ECO:0000256" key="4">
    <source>
        <dbReference type="ARBA" id="ARBA00022764"/>
    </source>
</evidence>
<evidence type="ECO:0000256" key="2">
    <source>
        <dbReference type="ARBA" id="ARBA00022448"/>
    </source>
</evidence>
<dbReference type="InterPro" id="IPR006059">
    <property type="entry name" value="SBP"/>
</dbReference>
<dbReference type="EMBL" id="RZNB01000001">
    <property type="protein sequence ID" value="RWZ52889.1"/>
    <property type="molecule type" value="Genomic_DNA"/>
</dbReference>
<protein>
    <submittedName>
        <fullName evidence="6">Extracellular solute-binding protein</fullName>
    </submittedName>
</protein>
<accession>A0A3S4DJG4</accession>
<reference evidence="6 7" key="1">
    <citation type="submission" date="2018-12" db="EMBL/GenBank/DDBJ databases">
        <authorList>
            <person name="Li F."/>
        </authorList>
    </citation>
    <scope>NUCLEOTIDE SEQUENCE [LARGE SCALE GENOMIC DNA]</scope>
    <source>
        <strain evidence="6 7">11W25H-1</strain>
    </source>
</reference>
<comment type="subcellular location">
    <subcellularLocation>
        <location evidence="1">Periplasm</location>
    </subcellularLocation>
</comment>
<proteinExistence type="predicted"/>
<keyword evidence="3" id="KW-0732">Signal</keyword>
<evidence type="ECO:0000256" key="5">
    <source>
        <dbReference type="SAM" id="MobiDB-lite"/>
    </source>
</evidence>
<dbReference type="PANTHER" id="PTHR30006">
    <property type="entry name" value="THIAMINE-BINDING PERIPLASMIC PROTEIN-RELATED"/>
    <property type="match status" value="1"/>
</dbReference>
<evidence type="ECO:0000313" key="7">
    <source>
        <dbReference type="Proteomes" id="UP000288547"/>
    </source>
</evidence>
<keyword evidence="4" id="KW-0574">Periplasm</keyword>